<proteinExistence type="inferred from homology"/>
<keyword evidence="3" id="KW-0677">Repeat</keyword>
<evidence type="ECO:0000259" key="9">
    <source>
        <dbReference type="Pfam" id="PF23559"/>
    </source>
</evidence>
<protein>
    <recommendedName>
        <fullName evidence="13">Disease resistance protein</fullName>
    </recommendedName>
</protein>
<keyword evidence="12" id="KW-1185">Reference proteome</keyword>
<dbReference type="PANTHER" id="PTHR33463:SF209">
    <property type="entry name" value="DISEASE RESISTANCE PROTEIN RPS2-LIKE"/>
    <property type="match status" value="1"/>
</dbReference>
<evidence type="ECO:0000259" key="10">
    <source>
        <dbReference type="Pfam" id="PF23598"/>
    </source>
</evidence>
<dbReference type="PRINTS" id="PR00364">
    <property type="entry name" value="DISEASERSIST"/>
</dbReference>
<dbReference type="GO" id="GO:0005524">
    <property type="term" value="F:ATP binding"/>
    <property type="evidence" value="ECO:0007669"/>
    <property type="project" value="UniProtKB-KW"/>
</dbReference>
<dbReference type="Gene3D" id="3.80.10.10">
    <property type="entry name" value="Ribonuclease Inhibitor"/>
    <property type="match status" value="2"/>
</dbReference>
<evidence type="ECO:0000259" key="7">
    <source>
        <dbReference type="Pfam" id="PF00931"/>
    </source>
</evidence>
<dbReference type="InterPro" id="IPR057135">
    <property type="entry name" value="At4g27190-like_LRR"/>
</dbReference>
<dbReference type="InterPro" id="IPR055414">
    <property type="entry name" value="LRR_R13L4/SHOC2-like"/>
</dbReference>
<dbReference type="GO" id="GO:0043531">
    <property type="term" value="F:ADP binding"/>
    <property type="evidence" value="ECO:0007669"/>
    <property type="project" value="InterPro"/>
</dbReference>
<dbReference type="Proteomes" id="UP001206925">
    <property type="component" value="Unassembled WGS sequence"/>
</dbReference>
<comment type="similarity">
    <text evidence="1">Belongs to the disease resistance NB-LRR family.</text>
</comment>
<evidence type="ECO:0008006" key="13">
    <source>
        <dbReference type="Google" id="ProtNLM"/>
    </source>
</evidence>
<dbReference type="Gene3D" id="3.40.50.300">
    <property type="entry name" value="P-loop containing nucleotide triphosphate hydrolases"/>
    <property type="match status" value="1"/>
</dbReference>
<dbReference type="InterPro" id="IPR032675">
    <property type="entry name" value="LRR_dom_sf"/>
</dbReference>
<dbReference type="Gene3D" id="1.10.10.10">
    <property type="entry name" value="Winged helix-like DNA-binding domain superfamily/Winged helix DNA-binding domain"/>
    <property type="match status" value="1"/>
</dbReference>
<feature type="domain" description="NB-ARC" evidence="7">
    <location>
        <begin position="154"/>
        <end position="316"/>
    </location>
</feature>
<dbReference type="InterPro" id="IPR036388">
    <property type="entry name" value="WH-like_DNA-bd_sf"/>
</dbReference>
<keyword evidence="4" id="KW-0547">Nucleotide-binding</keyword>
<evidence type="ECO:0000313" key="12">
    <source>
        <dbReference type="Proteomes" id="UP001206925"/>
    </source>
</evidence>
<accession>A0AAD5D9M3</accession>
<dbReference type="InterPro" id="IPR050905">
    <property type="entry name" value="Plant_NBS-LRR"/>
</dbReference>
<dbReference type="AlphaFoldDB" id="A0AAD5D9M3"/>
<dbReference type="InterPro" id="IPR042197">
    <property type="entry name" value="Apaf_helical"/>
</dbReference>
<evidence type="ECO:0000256" key="2">
    <source>
        <dbReference type="ARBA" id="ARBA00022614"/>
    </source>
</evidence>
<feature type="domain" description="Disease resistance protein winged helix" evidence="9">
    <location>
        <begin position="412"/>
        <end position="473"/>
    </location>
</feature>
<evidence type="ECO:0000256" key="6">
    <source>
        <dbReference type="ARBA" id="ARBA00022840"/>
    </source>
</evidence>
<evidence type="ECO:0000313" key="11">
    <source>
        <dbReference type="EMBL" id="KAI7755580.1"/>
    </source>
</evidence>
<feature type="domain" description="Disease resistance R13L4/SHOC-2-like LRR" evidence="10">
    <location>
        <begin position="558"/>
        <end position="680"/>
    </location>
</feature>
<reference evidence="11" key="1">
    <citation type="submission" date="2022-06" db="EMBL/GenBank/DDBJ databases">
        <title>Uncovering the hologenomic basis of an extraordinary plant invasion.</title>
        <authorList>
            <person name="Bieker V.C."/>
            <person name="Martin M.D."/>
            <person name="Gilbert T."/>
            <person name="Hodgins K."/>
            <person name="Battlay P."/>
            <person name="Petersen B."/>
            <person name="Wilson J."/>
        </authorList>
    </citation>
    <scope>NUCLEOTIDE SEQUENCE</scope>
    <source>
        <strain evidence="11">AA19_3_7</strain>
        <tissue evidence="11">Leaf</tissue>
    </source>
</reference>
<dbReference type="InterPro" id="IPR027417">
    <property type="entry name" value="P-loop_NTPase"/>
</dbReference>
<keyword evidence="2" id="KW-0433">Leucine-rich repeat</keyword>
<dbReference type="SUPFAM" id="SSF52058">
    <property type="entry name" value="L domain-like"/>
    <property type="match status" value="1"/>
</dbReference>
<evidence type="ECO:0000256" key="1">
    <source>
        <dbReference type="ARBA" id="ARBA00008894"/>
    </source>
</evidence>
<feature type="non-terminal residue" evidence="11">
    <location>
        <position position="1"/>
    </location>
</feature>
<sequence length="952" mass="109547">ALIMELRQVVEAVVPRAVEAAWNSTKALVSMDENHSHFQEKVKTLRAVRDDLKDQTTKFKSTMKRTMDKWFQRVKDVEEHAQKHETCFSAIKNTSAWLHVFSRTKLSREMTSICSVIDTLVMESHQFRDSFVHKVADRVLKMTAPEISYISSQQDLLNQILQCLPDNRFRAIRVLGMSGTGKTTILKNLNNHEMVAQMYERVIFLTVSSEENHKENLSIKMLQKRIAERLIIDMECTENIEIVARKITEALEGVTFLLLLDDVKAEPDLDLIGIPEGARGSKIVMTTKFQHVKLPLCNNIEVKTLSPLDSWNMFHKLLALPNDVKEKPQLERIARKTLEICDGLPLMLKMAASVFKAIEKREYSEISWNDGLQTFKRWPEKKENNMMKNLLKFCCDHLDHEQKPCFLYSALHPEDTEISMEGLMECWAAQNFLKSGDDEKIVGRNILSHLKNVMLLEESEKRHFVRMHKVIRAIALNILSEDMGDGCLVRTSEAVQIPNFPKRQRMDLWTDKKWISLANDSLNISPDAPHSSQLTTLFVQKYSKQKQIPDSFFQHMCNLLVLNFDKTEIMTLPSSIGKLSKLKVLYLNGCKLLMKLPSLIEKLKCLEVLDVRGSGVCNLPHQIKGLPKLRRLLLSFPISTQANYDVIVRLSGLEELIVDVDSEVQECSQLIEDLVKKFSTLPRVITFQLCFLNEVIDVIQVVGDTVKIYMPTEYHLYVKYYNGRGHTDVFNIVLAVKVQAFELINHSDIEYIPKVESMDHVKSCLIESCHNMREIVRGDGTLNRSLLHNMERLDAKNMPKLESIWEGQVPLGSLSKLKTLVLCNCPMLTIVFSSDVVKQLRELQHLEVQDCGMVKEIVTCSRDISPYVFPKLTTLILCRVESLSKIGFTLVWTSLRTLKILDCPTLKEFPFNNNSVMTLENIEIERSWWEALQWPDSEVKEQLESYFFRPLA</sequence>
<evidence type="ECO:0000256" key="3">
    <source>
        <dbReference type="ARBA" id="ARBA00022737"/>
    </source>
</evidence>
<dbReference type="Gene3D" id="1.10.8.430">
    <property type="entry name" value="Helical domain of apoptotic protease-activating factors"/>
    <property type="match status" value="1"/>
</dbReference>
<comment type="caution">
    <text evidence="11">The sequence shown here is derived from an EMBL/GenBank/DDBJ whole genome shotgun (WGS) entry which is preliminary data.</text>
</comment>
<dbReference type="SUPFAM" id="SSF52540">
    <property type="entry name" value="P-loop containing nucleoside triphosphate hydrolases"/>
    <property type="match status" value="1"/>
</dbReference>
<dbReference type="InterPro" id="IPR002182">
    <property type="entry name" value="NB-ARC"/>
</dbReference>
<feature type="domain" description="Disease resistance protein At4g27190-like leucine-rich repeats" evidence="8">
    <location>
        <begin position="757"/>
        <end position="852"/>
    </location>
</feature>
<dbReference type="InterPro" id="IPR058922">
    <property type="entry name" value="WHD_DRP"/>
</dbReference>
<dbReference type="GO" id="GO:0006952">
    <property type="term" value="P:defense response"/>
    <property type="evidence" value="ECO:0007669"/>
    <property type="project" value="UniProtKB-KW"/>
</dbReference>
<evidence type="ECO:0000259" key="8">
    <source>
        <dbReference type="Pfam" id="PF23247"/>
    </source>
</evidence>
<name>A0AAD5D9M3_AMBAR</name>
<keyword evidence="5" id="KW-0611">Plant defense</keyword>
<evidence type="ECO:0000256" key="5">
    <source>
        <dbReference type="ARBA" id="ARBA00022821"/>
    </source>
</evidence>
<dbReference type="EMBL" id="JAMZMK010000989">
    <property type="protein sequence ID" value="KAI7755580.1"/>
    <property type="molecule type" value="Genomic_DNA"/>
</dbReference>
<evidence type="ECO:0000256" key="4">
    <source>
        <dbReference type="ARBA" id="ARBA00022741"/>
    </source>
</evidence>
<dbReference type="Pfam" id="PF23247">
    <property type="entry name" value="LRR_RPS2"/>
    <property type="match status" value="1"/>
</dbReference>
<dbReference type="Pfam" id="PF00931">
    <property type="entry name" value="NB-ARC"/>
    <property type="match status" value="1"/>
</dbReference>
<dbReference type="Pfam" id="PF23598">
    <property type="entry name" value="LRR_14"/>
    <property type="match status" value="1"/>
</dbReference>
<dbReference type="Pfam" id="PF23559">
    <property type="entry name" value="WHD_DRP"/>
    <property type="match status" value="1"/>
</dbReference>
<gene>
    <name evidence="11" type="ORF">M8C21_012945</name>
</gene>
<organism evidence="11 12">
    <name type="scientific">Ambrosia artemisiifolia</name>
    <name type="common">Common ragweed</name>
    <dbReference type="NCBI Taxonomy" id="4212"/>
    <lineage>
        <taxon>Eukaryota</taxon>
        <taxon>Viridiplantae</taxon>
        <taxon>Streptophyta</taxon>
        <taxon>Embryophyta</taxon>
        <taxon>Tracheophyta</taxon>
        <taxon>Spermatophyta</taxon>
        <taxon>Magnoliopsida</taxon>
        <taxon>eudicotyledons</taxon>
        <taxon>Gunneridae</taxon>
        <taxon>Pentapetalae</taxon>
        <taxon>asterids</taxon>
        <taxon>campanulids</taxon>
        <taxon>Asterales</taxon>
        <taxon>Asteraceae</taxon>
        <taxon>Asteroideae</taxon>
        <taxon>Heliantheae alliance</taxon>
        <taxon>Heliantheae</taxon>
        <taxon>Ambrosia</taxon>
    </lineage>
</organism>
<keyword evidence="6" id="KW-0067">ATP-binding</keyword>
<dbReference type="PANTHER" id="PTHR33463">
    <property type="entry name" value="NB-ARC DOMAIN-CONTAINING PROTEIN-RELATED"/>
    <property type="match status" value="1"/>
</dbReference>